<dbReference type="PANTHER" id="PTHR37743">
    <property type="entry name" value="ARM REPEAT SUPERFAMILY PROTEIN"/>
    <property type="match status" value="1"/>
</dbReference>
<accession>A0ABD1PRA5</accession>
<evidence type="ECO:0000313" key="2">
    <source>
        <dbReference type="Proteomes" id="UP001604336"/>
    </source>
</evidence>
<protein>
    <submittedName>
        <fullName evidence="1">ARM repeat superfamily protein</fullName>
    </submittedName>
</protein>
<keyword evidence="2" id="KW-1185">Reference proteome</keyword>
<dbReference type="PANTHER" id="PTHR37743:SF1">
    <property type="entry name" value="ARM REPEAT SUPERFAMILY PROTEIN"/>
    <property type="match status" value="1"/>
</dbReference>
<gene>
    <name evidence="1" type="ORF">Adt_41983</name>
</gene>
<reference evidence="2" key="1">
    <citation type="submission" date="2024-07" db="EMBL/GenBank/DDBJ databases">
        <title>Two chromosome-level genome assemblies of Korean endemic species Abeliophyllum distichum and Forsythia ovata (Oleaceae).</title>
        <authorList>
            <person name="Jang H."/>
        </authorList>
    </citation>
    <scope>NUCLEOTIDE SEQUENCE [LARGE SCALE GENOMIC DNA]</scope>
</reference>
<organism evidence="1 2">
    <name type="scientific">Abeliophyllum distichum</name>
    <dbReference type="NCBI Taxonomy" id="126358"/>
    <lineage>
        <taxon>Eukaryota</taxon>
        <taxon>Viridiplantae</taxon>
        <taxon>Streptophyta</taxon>
        <taxon>Embryophyta</taxon>
        <taxon>Tracheophyta</taxon>
        <taxon>Spermatophyta</taxon>
        <taxon>Magnoliopsida</taxon>
        <taxon>eudicotyledons</taxon>
        <taxon>Gunneridae</taxon>
        <taxon>Pentapetalae</taxon>
        <taxon>asterids</taxon>
        <taxon>lamiids</taxon>
        <taxon>Lamiales</taxon>
        <taxon>Oleaceae</taxon>
        <taxon>Forsythieae</taxon>
        <taxon>Abeliophyllum</taxon>
    </lineage>
</organism>
<name>A0ABD1PRA5_9LAMI</name>
<sequence>MEEEDEQQPTWRPSQYLSTPLISEPGSGLVPVLGPMVSATLGRVMTALLNAKPKKLQDSISRLHSPPKIAAPVTASLEDSLWFLHKYIGDAVEKEEALDLSSHSHD</sequence>
<dbReference type="AlphaFoldDB" id="A0ABD1PRA5"/>
<evidence type="ECO:0000313" key="1">
    <source>
        <dbReference type="EMBL" id="KAL2466132.1"/>
    </source>
</evidence>
<dbReference type="Proteomes" id="UP001604336">
    <property type="component" value="Unassembled WGS sequence"/>
</dbReference>
<dbReference type="EMBL" id="JBFOLK010000013">
    <property type="protein sequence ID" value="KAL2466132.1"/>
    <property type="molecule type" value="Genomic_DNA"/>
</dbReference>
<comment type="caution">
    <text evidence="1">The sequence shown here is derived from an EMBL/GenBank/DDBJ whole genome shotgun (WGS) entry which is preliminary data.</text>
</comment>
<proteinExistence type="predicted"/>